<evidence type="ECO:0000256" key="3">
    <source>
        <dbReference type="ARBA" id="ARBA00022960"/>
    </source>
</evidence>
<organism evidence="7 8">
    <name type="scientific">Pseudomyxococcus hansupus</name>
    <dbReference type="NCBI Taxonomy" id="1297742"/>
    <lineage>
        <taxon>Bacteria</taxon>
        <taxon>Pseudomonadati</taxon>
        <taxon>Myxococcota</taxon>
        <taxon>Myxococcia</taxon>
        <taxon>Myxococcales</taxon>
        <taxon>Cystobacterineae</taxon>
        <taxon>Myxococcaceae</taxon>
        <taxon>Pseudomyxococcus</taxon>
    </lineage>
</organism>
<comment type="subcellular location">
    <subcellularLocation>
        <location evidence="1">Membrane</location>
        <topology evidence="1">Multi-pass membrane protein</topology>
    </subcellularLocation>
</comment>
<name>A0A0H4WTC0_9BACT</name>
<keyword evidence="8" id="KW-1185">Reference proteome</keyword>
<feature type="transmembrane region" description="Helical" evidence="6">
    <location>
        <begin position="238"/>
        <end position="256"/>
    </location>
</feature>
<dbReference type="RefSeq" id="WP_002640779.1">
    <property type="nucleotide sequence ID" value="NZ_CP012109.1"/>
</dbReference>
<dbReference type="InterPro" id="IPR001182">
    <property type="entry name" value="FtsW/RodA"/>
</dbReference>
<dbReference type="GO" id="GO:0051301">
    <property type="term" value="P:cell division"/>
    <property type="evidence" value="ECO:0007669"/>
    <property type="project" value="InterPro"/>
</dbReference>
<feature type="transmembrane region" description="Helical" evidence="6">
    <location>
        <begin position="262"/>
        <end position="283"/>
    </location>
</feature>
<protein>
    <submittedName>
        <fullName evidence="7">Uncharacterized protein</fullName>
    </submittedName>
</protein>
<dbReference type="KEGG" id="mym:A176_002946"/>
<dbReference type="GO" id="GO:0008360">
    <property type="term" value="P:regulation of cell shape"/>
    <property type="evidence" value="ECO:0007669"/>
    <property type="project" value="UniProtKB-KW"/>
</dbReference>
<dbReference type="PATRIC" id="fig|1297742.4.peg.2973"/>
<feature type="transmembrane region" description="Helical" evidence="6">
    <location>
        <begin position="124"/>
        <end position="141"/>
    </location>
</feature>
<evidence type="ECO:0000256" key="6">
    <source>
        <dbReference type="SAM" id="Phobius"/>
    </source>
</evidence>
<evidence type="ECO:0000256" key="4">
    <source>
        <dbReference type="ARBA" id="ARBA00022989"/>
    </source>
</evidence>
<dbReference type="OrthoDB" id="5520726at2"/>
<dbReference type="eggNOG" id="COG0772">
    <property type="taxonomic scope" value="Bacteria"/>
</dbReference>
<keyword evidence="4 6" id="KW-1133">Transmembrane helix</keyword>
<dbReference type="STRING" id="1297742.A176_002946"/>
<feature type="transmembrane region" description="Helical" evidence="6">
    <location>
        <begin position="100"/>
        <end position="119"/>
    </location>
</feature>
<dbReference type="EMBL" id="CP012109">
    <property type="protein sequence ID" value="AKQ66034.1"/>
    <property type="molecule type" value="Genomic_DNA"/>
</dbReference>
<evidence type="ECO:0000256" key="1">
    <source>
        <dbReference type="ARBA" id="ARBA00004141"/>
    </source>
</evidence>
<dbReference type="Pfam" id="PF01098">
    <property type="entry name" value="FTSW_RODA_SPOVE"/>
    <property type="match status" value="1"/>
</dbReference>
<dbReference type="GO" id="GO:0016020">
    <property type="term" value="C:membrane"/>
    <property type="evidence" value="ECO:0007669"/>
    <property type="project" value="UniProtKB-SubCell"/>
</dbReference>
<evidence type="ECO:0000313" key="7">
    <source>
        <dbReference type="EMBL" id="AKQ66034.1"/>
    </source>
</evidence>
<proteinExistence type="predicted"/>
<keyword evidence="5 6" id="KW-0472">Membrane</keyword>
<feature type="transmembrane region" description="Helical" evidence="6">
    <location>
        <begin position="206"/>
        <end position="226"/>
    </location>
</feature>
<evidence type="ECO:0000256" key="5">
    <source>
        <dbReference type="ARBA" id="ARBA00023136"/>
    </source>
</evidence>
<reference evidence="7 8" key="1">
    <citation type="journal article" date="2016" name="PLoS ONE">
        <title>Complete Genome Sequence and Comparative Genomics of a Novel Myxobacterium Myxococcus hansupus.</title>
        <authorList>
            <person name="Sharma G."/>
            <person name="Narwani T."/>
            <person name="Subramanian S."/>
        </authorList>
    </citation>
    <scope>NUCLEOTIDE SEQUENCE [LARGE SCALE GENOMIC DNA]</scope>
    <source>
        <strain evidence="8">mixupus</strain>
    </source>
</reference>
<gene>
    <name evidence="7" type="ORF">A176_002946</name>
</gene>
<feature type="transmembrane region" description="Helical" evidence="6">
    <location>
        <begin position="38"/>
        <end position="56"/>
    </location>
</feature>
<accession>A0A0H4WTC0</accession>
<sequence>MVSTKTQAPARPWLLLLPFPAILLGAFTASRGGAPTTVFATNVVAAVLGTGVVLLLRQVSISGLRRIAVPLAAGAVLLTASTFLFPGLDGVHRWLQLGPVRLHASAIATPWVLLGISVALRQRFAISAALALAMSAVLTAQPDAGQATAFALAASLLLAQARATPWPPRALGCVAVLGLGLSAWLRPDPLEAVPHVEGIVGLASDLAPALGVGAVLALALLLIPTLPGVSKGTVSEGLPVSLGVYIAVTLCAPALGDFPVPVMGAGASPVLGWYMALGILAVWRRPQEHPTP</sequence>
<evidence type="ECO:0000313" key="8">
    <source>
        <dbReference type="Proteomes" id="UP000009026"/>
    </source>
</evidence>
<dbReference type="Proteomes" id="UP000009026">
    <property type="component" value="Chromosome"/>
</dbReference>
<keyword evidence="2 6" id="KW-0812">Transmembrane</keyword>
<evidence type="ECO:0000256" key="2">
    <source>
        <dbReference type="ARBA" id="ARBA00022692"/>
    </source>
</evidence>
<feature type="transmembrane region" description="Helical" evidence="6">
    <location>
        <begin position="68"/>
        <end position="88"/>
    </location>
</feature>
<keyword evidence="3" id="KW-0133">Cell shape</keyword>
<dbReference type="AlphaFoldDB" id="A0A0H4WTC0"/>